<evidence type="ECO:0000313" key="3">
    <source>
        <dbReference type="Proteomes" id="UP000016936"/>
    </source>
</evidence>
<reference evidence="3" key="2">
    <citation type="journal article" date="2013" name="PLoS Genet.">
        <title>Comparative genome structure, secondary metabolite, and effector coding capacity across Cochliobolus pathogens.</title>
        <authorList>
            <person name="Condon B.J."/>
            <person name="Leng Y."/>
            <person name="Wu D."/>
            <person name="Bushley K.E."/>
            <person name="Ohm R.A."/>
            <person name="Otillar R."/>
            <person name="Martin J."/>
            <person name="Schackwitz W."/>
            <person name="Grimwood J."/>
            <person name="MohdZainudin N."/>
            <person name="Xue C."/>
            <person name="Wang R."/>
            <person name="Manning V.A."/>
            <person name="Dhillon B."/>
            <person name="Tu Z.J."/>
            <person name="Steffenson B.J."/>
            <person name="Salamov A."/>
            <person name="Sun H."/>
            <person name="Lowry S."/>
            <person name="LaButti K."/>
            <person name="Han J."/>
            <person name="Copeland A."/>
            <person name="Lindquist E."/>
            <person name="Barry K."/>
            <person name="Schmutz J."/>
            <person name="Baker S.E."/>
            <person name="Ciuffetti L.M."/>
            <person name="Grigoriev I.V."/>
            <person name="Zhong S."/>
            <person name="Turgeon B.G."/>
        </authorList>
    </citation>
    <scope>NUCLEOTIDE SEQUENCE [LARGE SCALE GENOMIC DNA]</scope>
    <source>
        <strain evidence="3">C5 / ATCC 48332 / race O</strain>
    </source>
</reference>
<feature type="region of interest" description="Disordered" evidence="1">
    <location>
        <begin position="108"/>
        <end position="131"/>
    </location>
</feature>
<gene>
    <name evidence="2" type="ORF">COCHEDRAFT_1033566</name>
</gene>
<evidence type="ECO:0000313" key="2">
    <source>
        <dbReference type="EMBL" id="EMD88241.1"/>
    </source>
</evidence>
<accession>M2U2I7</accession>
<protein>
    <submittedName>
        <fullName evidence="2">Uncharacterized protein</fullName>
    </submittedName>
</protein>
<dbReference type="HOGENOM" id="CLU_1120078_0_0_1"/>
<dbReference type="EMBL" id="KB445581">
    <property type="protein sequence ID" value="EMD88241.1"/>
    <property type="molecule type" value="Genomic_DNA"/>
</dbReference>
<proteinExistence type="predicted"/>
<dbReference type="Proteomes" id="UP000016936">
    <property type="component" value="Unassembled WGS sequence"/>
</dbReference>
<evidence type="ECO:0000256" key="1">
    <source>
        <dbReference type="SAM" id="MobiDB-lite"/>
    </source>
</evidence>
<name>M2U2I7_COCH5</name>
<reference evidence="2 3" key="1">
    <citation type="journal article" date="2012" name="PLoS Pathog.">
        <title>Diverse lifestyles and strategies of plant pathogenesis encoded in the genomes of eighteen Dothideomycetes fungi.</title>
        <authorList>
            <person name="Ohm R.A."/>
            <person name="Feau N."/>
            <person name="Henrissat B."/>
            <person name="Schoch C.L."/>
            <person name="Horwitz B.A."/>
            <person name="Barry K.W."/>
            <person name="Condon B.J."/>
            <person name="Copeland A.C."/>
            <person name="Dhillon B."/>
            <person name="Glaser F."/>
            <person name="Hesse C.N."/>
            <person name="Kosti I."/>
            <person name="LaButti K."/>
            <person name="Lindquist E.A."/>
            <person name="Lucas S."/>
            <person name="Salamov A.A."/>
            <person name="Bradshaw R.E."/>
            <person name="Ciuffetti L."/>
            <person name="Hamelin R.C."/>
            <person name="Kema G.H.J."/>
            <person name="Lawrence C."/>
            <person name="Scott J.A."/>
            <person name="Spatafora J.W."/>
            <person name="Turgeon B.G."/>
            <person name="de Wit P.J.G.M."/>
            <person name="Zhong S."/>
            <person name="Goodwin S.B."/>
            <person name="Grigoriev I.V."/>
        </authorList>
    </citation>
    <scope>NUCLEOTIDE SEQUENCE [LARGE SCALE GENOMIC DNA]</scope>
    <source>
        <strain evidence="3">C5 / ATCC 48332 / race O</strain>
    </source>
</reference>
<dbReference type="AlphaFoldDB" id="M2U2I7"/>
<keyword evidence="3" id="KW-1185">Reference proteome</keyword>
<feature type="compositionally biased region" description="Low complexity" evidence="1">
    <location>
        <begin position="108"/>
        <end position="122"/>
    </location>
</feature>
<sequence>MAAENGGALTCVNHFRVWQREGGRGPAVGECKPPPGPGSLREHVEVHMLGMAMICVCIDPLQRPFPALAACAERAWKRVWYFSQQDECMYSTVREVVTMADVERRQGEAAAAGRQETGQTTQWASREHCRGPSGHIHVRTLHRSRHAVYTHASYQYIHPSSTDSTHMGRPPSLAPARRVCGVRAVLPQGFFASSTALLDPAARLQPPAARPGPPWPGLPNIQHRFLEASPWSGTRSAILSPRRPLPPS</sequence>
<organism evidence="2 3">
    <name type="scientific">Cochliobolus heterostrophus (strain C5 / ATCC 48332 / race O)</name>
    <name type="common">Southern corn leaf blight fungus</name>
    <name type="synonym">Bipolaris maydis</name>
    <dbReference type="NCBI Taxonomy" id="701091"/>
    <lineage>
        <taxon>Eukaryota</taxon>
        <taxon>Fungi</taxon>
        <taxon>Dikarya</taxon>
        <taxon>Ascomycota</taxon>
        <taxon>Pezizomycotina</taxon>
        <taxon>Dothideomycetes</taxon>
        <taxon>Pleosporomycetidae</taxon>
        <taxon>Pleosporales</taxon>
        <taxon>Pleosporineae</taxon>
        <taxon>Pleosporaceae</taxon>
        <taxon>Bipolaris</taxon>
    </lineage>
</organism>